<evidence type="ECO:0000313" key="7">
    <source>
        <dbReference type="EMBL" id="TXB67588.1"/>
    </source>
</evidence>
<dbReference type="OrthoDB" id="9814200at2"/>
<keyword evidence="8" id="KW-1185">Reference proteome</keyword>
<dbReference type="PROSITE" id="PS50977">
    <property type="entry name" value="HTH_TETR_2"/>
    <property type="match status" value="1"/>
</dbReference>
<dbReference type="EMBL" id="VOOR01000006">
    <property type="protein sequence ID" value="TXB67588.1"/>
    <property type="molecule type" value="Genomic_DNA"/>
</dbReference>
<keyword evidence="2" id="KW-0805">Transcription regulation</keyword>
<dbReference type="InterPro" id="IPR001647">
    <property type="entry name" value="HTH_TetR"/>
</dbReference>
<evidence type="ECO:0000256" key="4">
    <source>
        <dbReference type="ARBA" id="ARBA00023163"/>
    </source>
</evidence>
<comment type="caution">
    <text evidence="7">The sequence shown here is derived from an EMBL/GenBank/DDBJ whole genome shotgun (WGS) entry which is preliminary data.</text>
</comment>
<dbReference type="GO" id="GO:0003700">
    <property type="term" value="F:DNA-binding transcription factor activity"/>
    <property type="evidence" value="ECO:0007669"/>
    <property type="project" value="TreeGrafter"/>
</dbReference>
<dbReference type="Pfam" id="PF17932">
    <property type="entry name" value="TetR_C_24"/>
    <property type="match status" value="1"/>
</dbReference>
<feature type="DNA-binding region" description="H-T-H motif" evidence="5">
    <location>
        <begin position="30"/>
        <end position="49"/>
    </location>
</feature>
<dbReference type="InterPro" id="IPR050109">
    <property type="entry name" value="HTH-type_TetR-like_transc_reg"/>
</dbReference>
<dbReference type="Gene3D" id="1.10.357.10">
    <property type="entry name" value="Tetracycline Repressor, domain 2"/>
    <property type="match status" value="1"/>
</dbReference>
<accession>A0A5C6RYW7</accession>
<dbReference type="Pfam" id="PF00440">
    <property type="entry name" value="TetR_N"/>
    <property type="match status" value="1"/>
</dbReference>
<keyword evidence="1" id="KW-0678">Repressor</keyword>
<name>A0A5C6RYW7_9BACT</name>
<protein>
    <submittedName>
        <fullName evidence="7">TetR/AcrR family transcriptional regulator</fullName>
    </submittedName>
</protein>
<evidence type="ECO:0000259" key="6">
    <source>
        <dbReference type="PROSITE" id="PS50977"/>
    </source>
</evidence>
<keyword evidence="3 5" id="KW-0238">DNA-binding</keyword>
<dbReference type="Proteomes" id="UP000321580">
    <property type="component" value="Unassembled WGS sequence"/>
</dbReference>
<evidence type="ECO:0000256" key="1">
    <source>
        <dbReference type="ARBA" id="ARBA00022491"/>
    </source>
</evidence>
<dbReference type="PRINTS" id="PR00455">
    <property type="entry name" value="HTHTETR"/>
</dbReference>
<dbReference type="RefSeq" id="WP_147166169.1">
    <property type="nucleotide sequence ID" value="NZ_VOOR01000006.1"/>
</dbReference>
<evidence type="ECO:0000313" key="8">
    <source>
        <dbReference type="Proteomes" id="UP000321580"/>
    </source>
</evidence>
<organism evidence="7 8">
    <name type="scientific">Phaeodactylibacter luteus</name>
    <dbReference type="NCBI Taxonomy" id="1564516"/>
    <lineage>
        <taxon>Bacteria</taxon>
        <taxon>Pseudomonadati</taxon>
        <taxon>Bacteroidota</taxon>
        <taxon>Saprospiria</taxon>
        <taxon>Saprospirales</taxon>
        <taxon>Haliscomenobacteraceae</taxon>
        <taxon>Phaeodactylibacter</taxon>
    </lineage>
</organism>
<gene>
    <name evidence="7" type="ORF">FRY97_04125</name>
</gene>
<dbReference type="InterPro" id="IPR036271">
    <property type="entry name" value="Tet_transcr_reg_TetR-rel_C_sf"/>
</dbReference>
<dbReference type="PANTHER" id="PTHR30055:SF175">
    <property type="entry name" value="HTH-TYPE TRANSCRIPTIONAL REPRESSOR KSTR2"/>
    <property type="match status" value="1"/>
</dbReference>
<dbReference type="InterPro" id="IPR041490">
    <property type="entry name" value="KstR2_TetR_C"/>
</dbReference>
<evidence type="ECO:0000256" key="3">
    <source>
        <dbReference type="ARBA" id="ARBA00023125"/>
    </source>
</evidence>
<dbReference type="GO" id="GO:0000976">
    <property type="term" value="F:transcription cis-regulatory region binding"/>
    <property type="evidence" value="ECO:0007669"/>
    <property type="project" value="TreeGrafter"/>
</dbReference>
<dbReference type="SUPFAM" id="SSF48498">
    <property type="entry name" value="Tetracyclin repressor-like, C-terminal domain"/>
    <property type="match status" value="1"/>
</dbReference>
<proteinExistence type="predicted"/>
<dbReference type="SUPFAM" id="SSF46689">
    <property type="entry name" value="Homeodomain-like"/>
    <property type="match status" value="1"/>
</dbReference>
<dbReference type="PANTHER" id="PTHR30055">
    <property type="entry name" value="HTH-TYPE TRANSCRIPTIONAL REGULATOR RUTR"/>
    <property type="match status" value="1"/>
</dbReference>
<reference evidence="7 8" key="1">
    <citation type="submission" date="2019-08" db="EMBL/GenBank/DDBJ databases">
        <title>Genome of Phaeodactylibacter luteus.</title>
        <authorList>
            <person name="Bowman J.P."/>
        </authorList>
    </citation>
    <scope>NUCLEOTIDE SEQUENCE [LARGE SCALE GENOMIC DNA]</scope>
    <source>
        <strain evidence="7 8">KCTC 42180</strain>
    </source>
</reference>
<dbReference type="InterPro" id="IPR009057">
    <property type="entry name" value="Homeodomain-like_sf"/>
</dbReference>
<evidence type="ECO:0000256" key="5">
    <source>
        <dbReference type="PROSITE-ProRule" id="PRU00335"/>
    </source>
</evidence>
<evidence type="ECO:0000256" key="2">
    <source>
        <dbReference type="ARBA" id="ARBA00023015"/>
    </source>
</evidence>
<feature type="domain" description="HTH tetR-type" evidence="6">
    <location>
        <begin position="7"/>
        <end position="67"/>
    </location>
</feature>
<dbReference type="AlphaFoldDB" id="A0A5C6RYW7"/>
<keyword evidence="4" id="KW-0804">Transcription</keyword>
<dbReference type="Gene3D" id="1.10.10.60">
    <property type="entry name" value="Homeodomain-like"/>
    <property type="match status" value="1"/>
</dbReference>
<sequence>MPQIRKPEKKEQIKEAAARLFRDKGYSATSMRDLAEAVSLKASSLYNHISSKEEILREICFENAHRFRSGMEEVEQAQSTAMAKVEALLRLHVRTAMEDATSVTAFNDEWRHLNEPFLSEFKSLRRDYEQRFRLILLAGMEEGEFRQMDPNIALYTLFSSVRWVYDWFQPGRPLTAANVEDELTAFILQALRP</sequence>